<feature type="compositionally biased region" description="Pro residues" evidence="1">
    <location>
        <begin position="115"/>
        <end position="125"/>
    </location>
</feature>
<feature type="compositionally biased region" description="Low complexity" evidence="1">
    <location>
        <begin position="1"/>
        <end position="10"/>
    </location>
</feature>
<reference evidence="2 3" key="1">
    <citation type="submission" date="2018-06" db="EMBL/GenBank/DDBJ databases">
        <title>Fusarium incarnatum-equiseti species complex species 28.</title>
        <authorList>
            <person name="Gardiner D.M."/>
        </authorList>
    </citation>
    <scope>NUCLEOTIDE SEQUENCE [LARGE SCALE GENOMIC DNA]</scope>
    <source>
        <strain evidence="2 3">FIESC_28</strain>
    </source>
</reference>
<name>A0A366RSR0_9HYPO</name>
<keyword evidence="3" id="KW-1185">Reference proteome</keyword>
<dbReference type="RefSeq" id="XP_031016218.1">
    <property type="nucleotide sequence ID" value="XM_031159721.1"/>
</dbReference>
<proteinExistence type="predicted"/>
<dbReference type="AlphaFoldDB" id="A0A366RSR0"/>
<evidence type="ECO:0000313" key="3">
    <source>
        <dbReference type="Proteomes" id="UP000253153"/>
    </source>
</evidence>
<dbReference type="EMBL" id="QKXC01000114">
    <property type="protein sequence ID" value="RBR19466.1"/>
    <property type="molecule type" value="Genomic_DNA"/>
</dbReference>
<protein>
    <submittedName>
        <fullName evidence="2">Uncharacterized protein</fullName>
    </submittedName>
</protein>
<evidence type="ECO:0000313" key="2">
    <source>
        <dbReference type="EMBL" id="RBR19466.1"/>
    </source>
</evidence>
<evidence type="ECO:0000256" key="1">
    <source>
        <dbReference type="SAM" id="MobiDB-lite"/>
    </source>
</evidence>
<dbReference type="GeneID" id="41995017"/>
<dbReference type="Proteomes" id="UP000253153">
    <property type="component" value="Unassembled WGS sequence"/>
</dbReference>
<gene>
    <name evidence="2" type="ORF">FIESC28_05576</name>
</gene>
<sequence>MEGSSASAADDAPEDGRQDLAQQSDSLQMLIKAEGQVPFQHVLMWSTGEEERLNTSLASLPCLRKDMKRSDAQKTPITSVAPVGGPDLPPFSGACEVRDGVCTEEESDGGSLLPAPHPGLPSSPA</sequence>
<organism evidence="2 3">
    <name type="scientific">Fusarium coffeatum</name>
    <dbReference type="NCBI Taxonomy" id="231269"/>
    <lineage>
        <taxon>Eukaryota</taxon>
        <taxon>Fungi</taxon>
        <taxon>Dikarya</taxon>
        <taxon>Ascomycota</taxon>
        <taxon>Pezizomycotina</taxon>
        <taxon>Sordariomycetes</taxon>
        <taxon>Hypocreomycetidae</taxon>
        <taxon>Hypocreales</taxon>
        <taxon>Nectriaceae</taxon>
        <taxon>Fusarium</taxon>
        <taxon>Fusarium incarnatum-equiseti species complex</taxon>
    </lineage>
</organism>
<feature type="region of interest" description="Disordered" evidence="1">
    <location>
        <begin position="68"/>
        <end position="125"/>
    </location>
</feature>
<feature type="region of interest" description="Disordered" evidence="1">
    <location>
        <begin position="1"/>
        <end position="27"/>
    </location>
</feature>
<dbReference type="OrthoDB" id="5098731at2759"/>
<comment type="caution">
    <text evidence="2">The sequence shown here is derived from an EMBL/GenBank/DDBJ whole genome shotgun (WGS) entry which is preliminary data.</text>
</comment>
<accession>A0A366RSR0</accession>